<dbReference type="PANTHER" id="PTHR43155:SF2">
    <property type="entry name" value="CYCLIC DI-GMP PHOSPHODIESTERASE PA4108"/>
    <property type="match status" value="1"/>
</dbReference>
<dbReference type="RefSeq" id="WP_342823828.1">
    <property type="nucleotide sequence ID" value="NZ_CP046146.1"/>
</dbReference>
<dbReference type="AlphaFoldDB" id="A0AAJ5ZEI9"/>
<reference evidence="3" key="2">
    <citation type="journal article" date="2023" name="Nat. Commun.">
        <title>Cultivation of marine bacteria of the SAR202 clade.</title>
        <authorList>
            <person name="Lim Y."/>
            <person name="Seo J.H."/>
            <person name="Giovannoni S.J."/>
            <person name="Kang I."/>
            <person name="Cho J.C."/>
        </authorList>
    </citation>
    <scope>NUCLEOTIDE SEQUENCE</scope>
    <source>
        <strain evidence="3">JH1073</strain>
    </source>
</reference>
<dbReference type="PANTHER" id="PTHR43155">
    <property type="entry name" value="CYCLIC DI-GMP PHOSPHODIESTERASE PA4108-RELATED"/>
    <property type="match status" value="1"/>
</dbReference>
<dbReference type="EMBL" id="CP046147">
    <property type="protein sequence ID" value="WFG39778.1"/>
    <property type="molecule type" value="Genomic_DNA"/>
</dbReference>
<sequence>MIRLAASHAQAGMELALPIVDAFGNAVYSEGTELTAEHIGKLPLYGVREIFIADPLLDDVPVEPLVPPELEAKAALALRTVYEEAGFSNSLEPAVIEQAVQPGYEMAKPLFPRVLGEVNSAPISPVTEYDYLMPARTASLAAMLAARVGLDMDTTGQICVGALLMDIGTAKIAAGSAEHEQQKHPVLSYVLLKDMPFISAITSATVLQHHERLDGSGFPQGLKGDDISMGARIVGVAESYYSLISARPGHEPWSRQDAMEYIMAFGGDLFDSKVVEAFVRSVPAYPTGILVRLNTGETGYVVDAGIGQIGRPTLRMVSDKDGFKIKEMFEISLTDEKHRHRVVEDAVEYG</sequence>
<reference evidence="4" key="3">
    <citation type="submission" date="2023-06" db="EMBL/GenBank/DDBJ databases">
        <title>Pangenomics reveal diversification of enzyme families and niche specialization in globally abundant SAR202 bacteria.</title>
        <authorList>
            <person name="Saw J.H.W."/>
        </authorList>
    </citation>
    <scope>NUCLEOTIDE SEQUENCE [LARGE SCALE GENOMIC DNA]</scope>
    <source>
        <strain evidence="4">JH1073</strain>
    </source>
</reference>
<evidence type="ECO:0000313" key="2">
    <source>
        <dbReference type="EMBL" id="MDG0865468.1"/>
    </source>
</evidence>
<dbReference type="SUPFAM" id="SSF109604">
    <property type="entry name" value="HD-domain/PDEase-like"/>
    <property type="match status" value="1"/>
</dbReference>
<evidence type="ECO:0000259" key="1">
    <source>
        <dbReference type="PROSITE" id="PS51832"/>
    </source>
</evidence>
<protein>
    <recommendedName>
        <fullName evidence="1">HD-GYP domain-containing protein</fullName>
    </recommendedName>
</protein>
<gene>
    <name evidence="2" type="ORF">GKO46_00070</name>
    <name evidence="3" type="ORF">GKO48_09150</name>
</gene>
<feature type="domain" description="HD-GYP" evidence="1">
    <location>
        <begin position="97"/>
        <end position="294"/>
    </location>
</feature>
<dbReference type="EMBL" id="WMBE01000001">
    <property type="protein sequence ID" value="MDG0865468.1"/>
    <property type="molecule type" value="Genomic_DNA"/>
</dbReference>
<proteinExistence type="predicted"/>
<dbReference type="Proteomes" id="UP001321249">
    <property type="component" value="Unassembled WGS sequence"/>
</dbReference>
<dbReference type="PROSITE" id="PS51832">
    <property type="entry name" value="HD_GYP"/>
    <property type="match status" value="1"/>
</dbReference>
<evidence type="ECO:0000313" key="3">
    <source>
        <dbReference type="EMBL" id="WFG39778.1"/>
    </source>
</evidence>
<name>A0AAJ5ZEI9_9CHLR</name>
<dbReference type="Pfam" id="PF13487">
    <property type="entry name" value="HD_5"/>
    <property type="match status" value="1"/>
</dbReference>
<keyword evidence="4" id="KW-1185">Reference proteome</keyword>
<dbReference type="Proteomes" id="UP001219901">
    <property type="component" value="Chromosome"/>
</dbReference>
<evidence type="ECO:0000313" key="5">
    <source>
        <dbReference type="Proteomes" id="UP001321249"/>
    </source>
</evidence>
<accession>A0AAJ5ZEI9</accession>
<dbReference type="CDD" id="cd00077">
    <property type="entry name" value="HDc"/>
    <property type="match status" value="1"/>
</dbReference>
<dbReference type="Gene3D" id="1.10.3210.10">
    <property type="entry name" value="Hypothetical protein af1432"/>
    <property type="match status" value="1"/>
</dbReference>
<organism evidence="3 4">
    <name type="scientific">Candidatus Lucifugimonas marina</name>
    <dbReference type="NCBI Taxonomy" id="3038979"/>
    <lineage>
        <taxon>Bacteria</taxon>
        <taxon>Bacillati</taxon>
        <taxon>Chloroflexota</taxon>
        <taxon>Dehalococcoidia</taxon>
        <taxon>SAR202 cluster</taxon>
        <taxon>Candidatus Lucifugimonadales</taxon>
        <taxon>Candidatus Lucifugimonadaceae</taxon>
        <taxon>Candidatus Lucifugimonas</taxon>
    </lineage>
</organism>
<reference evidence="4 5" key="1">
    <citation type="submission" date="2019-11" db="EMBL/GenBank/DDBJ databases">
        <authorList>
            <person name="Cho J.-C."/>
        </authorList>
    </citation>
    <scope>NUCLEOTIDE SEQUENCE [LARGE SCALE GENOMIC DNA]</scope>
    <source>
        <strain evidence="3 4">JH1073</strain>
        <strain evidence="2 5">JH702</strain>
    </source>
</reference>
<evidence type="ECO:0000313" key="4">
    <source>
        <dbReference type="Proteomes" id="UP001219901"/>
    </source>
</evidence>
<dbReference type="InterPro" id="IPR003607">
    <property type="entry name" value="HD/PDEase_dom"/>
</dbReference>
<dbReference type="InterPro" id="IPR037522">
    <property type="entry name" value="HD_GYP_dom"/>
</dbReference>